<dbReference type="STRING" id="5364.A0A5C3MSK6"/>
<proteinExistence type="predicted"/>
<keyword evidence="3" id="KW-1185">Reference proteome</keyword>
<dbReference type="AlphaFoldDB" id="A0A5C3MSK6"/>
<dbReference type="EMBL" id="ML213522">
    <property type="protein sequence ID" value="TFK47745.1"/>
    <property type="molecule type" value="Genomic_DNA"/>
</dbReference>
<feature type="compositionally biased region" description="Basic and acidic residues" evidence="1">
    <location>
        <begin position="519"/>
        <end position="528"/>
    </location>
</feature>
<dbReference type="OrthoDB" id="2450055at2759"/>
<feature type="compositionally biased region" description="Polar residues" evidence="1">
    <location>
        <begin position="290"/>
        <end position="302"/>
    </location>
</feature>
<feature type="compositionally biased region" description="Pro residues" evidence="1">
    <location>
        <begin position="582"/>
        <end position="592"/>
    </location>
</feature>
<feature type="compositionally biased region" description="Low complexity" evidence="1">
    <location>
        <begin position="375"/>
        <end position="387"/>
    </location>
</feature>
<name>A0A5C3MSK6_9AGAM</name>
<feature type="compositionally biased region" description="Pro residues" evidence="1">
    <location>
        <begin position="276"/>
        <end position="287"/>
    </location>
</feature>
<organism evidence="2 3">
    <name type="scientific">Heliocybe sulcata</name>
    <dbReference type="NCBI Taxonomy" id="5364"/>
    <lineage>
        <taxon>Eukaryota</taxon>
        <taxon>Fungi</taxon>
        <taxon>Dikarya</taxon>
        <taxon>Basidiomycota</taxon>
        <taxon>Agaricomycotina</taxon>
        <taxon>Agaricomycetes</taxon>
        <taxon>Gloeophyllales</taxon>
        <taxon>Gloeophyllaceae</taxon>
        <taxon>Heliocybe</taxon>
    </lineage>
</organism>
<feature type="region of interest" description="Disordered" evidence="1">
    <location>
        <begin position="655"/>
        <end position="773"/>
    </location>
</feature>
<feature type="region of interest" description="Disordered" evidence="1">
    <location>
        <begin position="788"/>
        <end position="816"/>
    </location>
</feature>
<feature type="compositionally biased region" description="Low complexity" evidence="1">
    <location>
        <begin position="508"/>
        <end position="518"/>
    </location>
</feature>
<feature type="compositionally biased region" description="Basic and acidic residues" evidence="1">
    <location>
        <begin position="655"/>
        <end position="672"/>
    </location>
</feature>
<feature type="compositionally biased region" description="Polar residues" evidence="1">
    <location>
        <begin position="365"/>
        <end position="374"/>
    </location>
</feature>
<protein>
    <submittedName>
        <fullName evidence="2">Uncharacterized protein</fullName>
    </submittedName>
</protein>
<feature type="compositionally biased region" description="Polar residues" evidence="1">
    <location>
        <begin position="417"/>
        <end position="426"/>
    </location>
</feature>
<gene>
    <name evidence="2" type="ORF">OE88DRAFT_1665358</name>
</gene>
<evidence type="ECO:0000313" key="3">
    <source>
        <dbReference type="Proteomes" id="UP000305948"/>
    </source>
</evidence>
<dbReference type="Proteomes" id="UP000305948">
    <property type="component" value="Unassembled WGS sequence"/>
</dbReference>
<sequence>MANNTRPAPVISERAEIHKGCKSLETLVNVLNDYCEAASAIVALQKKLAKALRDAAGVKCTTEIAANALNASAAIFEALSDVDAKFAKVADKECDGLSNEVKKWFKKLAKEEKAHDERISSANARIKQAGQSYEKKSKKSGRDAAEEHARYINLISTLGPEISQDKYNHALFITQRYTFTTYSAAAYLSRIADGEWLRSCEGVRRFAPTIGQLGEWRALCEGGWTGDIPKDLPDPDVGLSGKEYEAQRALATDDMIQGTVADQGPGIPSGQYNPLEQPPPQYNPPTTPTGRQQPSHSSTDGSASIAERQNKSLNANPDRERDDLQAQGRSSPTLEAFPDPPKHFPLPPLGPSSPTKLSLDRAQDAHQQQPRTEPQSQSQSQGSSSVSHASFTTLPRLAESPLEELPSDMPEAIAVERNTTTNTNGHAPSGPPVTKDEASANSTETSPPPNSSASDNINFDITSPKRRPLPELSSYQQEQSRRVSAREKESYPNGDFLDDRELGVQTTGSASGEGSASGKGRDSGRRDSLTSNGSIVATMRSRYDRNTAPASPPPRDVPRLPLSVSDLASKYQSQGDERTPTSPVPRPRPMSPPAERAMSYAGESGRYRMPDAGIRERTMTMISEGRPQEMDEFARRRQRVEELELREKELVLREKERELEERTLALERDRARVLGSRGDYFGERPQYDAPRTALPHRYSYSTTHLAAPGSPQHPQQQSSTSRSRPTTPTKDHAPYCGCDRCSASKYRAPDATPSPRDLRPPEQPITLRPEKSKGWIRRLSMPVVVGKGNGFSLDSKKNGSTASLASRRPDESGRLEYAAGIGNRAVASSARR</sequence>
<evidence type="ECO:0000256" key="1">
    <source>
        <dbReference type="SAM" id="MobiDB-lite"/>
    </source>
</evidence>
<feature type="compositionally biased region" description="Low complexity" evidence="1">
    <location>
        <begin position="710"/>
        <end position="728"/>
    </location>
</feature>
<feature type="compositionally biased region" description="Basic and acidic residues" evidence="1">
    <location>
        <begin position="479"/>
        <end position="490"/>
    </location>
</feature>
<reference evidence="2 3" key="1">
    <citation type="journal article" date="2019" name="Nat. Ecol. Evol.">
        <title>Megaphylogeny resolves global patterns of mushroom evolution.</title>
        <authorList>
            <person name="Varga T."/>
            <person name="Krizsan K."/>
            <person name="Foldi C."/>
            <person name="Dima B."/>
            <person name="Sanchez-Garcia M."/>
            <person name="Sanchez-Ramirez S."/>
            <person name="Szollosi G.J."/>
            <person name="Szarkandi J.G."/>
            <person name="Papp V."/>
            <person name="Albert L."/>
            <person name="Andreopoulos W."/>
            <person name="Angelini C."/>
            <person name="Antonin V."/>
            <person name="Barry K.W."/>
            <person name="Bougher N.L."/>
            <person name="Buchanan P."/>
            <person name="Buyck B."/>
            <person name="Bense V."/>
            <person name="Catcheside P."/>
            <person name="Chovatia M."/>
            <person name="Cooper J."/>
            <person name="Damon W."/>
            <person name="Desjardin D."/>
            <person name="Finy P."/>
            <person name="Geml J."/>
            <person name="Haridas S."/>
            <person name="Hughes K."/>
            <person name="Justo A."/>
            <person name="Karasinski D."/>
            <person name="Kautmanova I."/>
            <person name="Kiss B."/>
            <person name="Kocsube S."/>
            <person name="Kotiranta H."/>
            <person name="LaButti K.M."/>
            <person name="Lechner B.E."/>
            <person name="Liimatainen K."/>
            <person name="Lipzen A."/>
            <person name="Lukacs Z."/>
            <person name="Mihaltcheva S."/>
            <person name="Morgado L.N."/>
            <person name="Niskanen T."/>
            <person name="Noordeloos M.E."/>
            <person name="Ohm R.A."/>
            <person name="Ortiz-Santana B."/>
            <person name="Ovrebo C."/>
            <person name="Racz N."/>
            <person name="Riley R."/>
            <person name="Savchenko A."/>
            <person name="Shiryaev A."/>
            <person name="Soop K."/>
            <person name="Spirin V."/>
            <person name="Szebenyi C."/>
            <person name="Tomsovsky M."/>
            <person name="Tulloss R.E."/>
            <person name="Uehling J."/>
            <person name="Grigoriev I.V."/>
            <person name="Vagvolgyi C."/>
            <person name="Papp T."/>
            <person name="Martin F.M."/>
            <person name="Miettinen O."/>
            <person name="Hibbett D.S."/>
            <person name="Nagy L.G."/>
        </authorList>
    </citation>
    <scope>NUCLEOTIDE SEQUENCE [LARGE SCALE GENOMIC DNA]</scope>
    <source>
        <strain evidence="2 3">OMC1185</strain>
    </source>
</reference>
<evidence type="ECO:0000313" key="2">
    <source>
        <dbReference type="EMBL" id="TFK47745.1"/>
    </source>
</evidence>
<accession>A0A5C3MSK6</accession>
<feature type="region of interest" description="Disordered" evidence="1">
    <location>
        <begin position="259"/>
        <end position="613"/>
    </location>
</feature>